<dbReference type="SMART" id="SM00852">
    <property type="entry name" value="MoCF_biosynth"/>
    <property type="match status" value="1"/>
</dbReference>
<dbReference type="NCBIfam" id="NF045515">
    <property type="entry name" value="Glp_gephyrin"/>
    <property type="match status" value="1"/>
</dbReference>
<dbReference type="Proteomes" id="UP000577956">
    <property type="component" value="Unassembled WGS sequence"/>
</dbReference>
<dbReference type="InterPro" id="IPR036425">
    <property type="entry name" value="MoaB/Mog-like_dom_sf"/>
</dbReference>
<keyword evidence="7 9" id="KW-0808">Transferase</keyword>
<evidence type="ECO:0000256" key="1">
    <source>
        <dbReference type="ARBA" id="ARBA00002901"/>
    </source>
</evidence>
<reference evidence="9 10" key="1">
    <citation type="submission" date="2020-07" db="EMBL/GenBank/DDBJ databases">
        <title>Sequencing the genomes of 1000 actinobacteria strains.</title>
        <authorList>
            <person name="Klenk H.-P."/>
        </authorList>
    </citation>
    <scope>NUCLEOTIDE SEQUENCE [LARGE SCALE GENOMIC DNA]</scope>
    <source>
        <strain evidence="9 10">DSM 24482</strain>
    </source>
</reference>
<dbReference type="SUPFAM" id="SSF53218">
    <property type="entry name" value="Molybdenum cofactor biosynthesis proteins"/>
    <property type="match status" value="1"/>
</dbReference>
<dbReference type="EC" id="2.10.1.1" evidence="7"/>
<dbReference type="PANTHER" id="PTHR10192:SF5">
    <property type="entry name" value="GEPHYRIN"/>
    <property type="match status" value="1"/>
</dbReference>
<dbReference type="Pfam" id="PF03454">
    <property type="entry name" value="MoeA_C"/>
    <property type="match status" value="1"/>
</dbReference>
<keyword evidence="4 7" id="KW-0500">Molybdenum</keyword>
<dbReference type="GO" id="GO:0005829">
    <property type="term" value="C:cytosol"/>
    <property type="evidence" value="ECO:0007669"/>
    <property type="project" value="TreeGrafter"/>
</dbReference>
<dbReference type="InterPro" id="IPR005110">
    <property type="entry name" value="MoeA_linker/N"/>
</dbReference>
<comment type="caution">
    <text evidence="9">The sequence shown here is derived from an EMBL/GenBank/DDBJ whole genome shotgun (WGS) entry which is preliminary data.</text>
</comment>
<keyword evidence="5 7" id="KW-0501">Molybdenum cofactor biosynthesis</keyword>
<dbReference type="Gene3D" id="3.40.980.10">
    <property type="entry name" value="MoaB/Mog-like domain"/>
    <property type="match status" value="1"/>
</dbReference>
<dbReference type="EMBL" id="JACCBK010000001">
    <property type="protein sequence ID" value="NYD87395.1"/>
    <property type="molecule type" value="Genomic_DNA"/>
</dbReference>
<evidence type="ECO:0000313" key="9">
    <source>
        <dbReference type="EMBL" id="NYD87395.1"/>
    </source>
</evidence>
<evidence type="ECO:0000259" key="8">
    <source>
        <dbReference type="SMART" id="SM00852"/>
    </source>
</evidence>
<evidence type="ECO:0000256" key="3">
    <source>
        <dbReference type="ARBA" id="ARBA00010763"/>
    </source>
</evidence>
<dbReference type="AlphaFoldDB" id="A0A7Y9K0L2"/>
<dbReference type="CDD" id="cd00887">
    <property type="entry name" value="MoeA"/>
    <property type="match status" value="1"/>
</dbReference>
<sequence>MRSVQDHLAAVLAAVGPVAPLDVVLHDATGCVLAADVVAPRDVPDVAVAARDGYAVLAHDTSGGGSAGPPALPVAHDVHAGDAPGLRHVPGTAVLVASGAPLPLGADAVVPVEETDRGSARVHLQRAAVPGQHVRGAGADVRAGDVVLTAGTRLGARQVALAAAMGRGRLPVHPTPRVVILSVGDELVEPTAAGRPGAVFEADGHALESAVRDAGAVPVRVGIVPDDRATLREAVEDQLVRADLLLLTGGLSELAQDTVKDVLGPLGAVRLDQVAMTPGLRHGFGTLGAVGRDDERRVPVLALPGHPVAAQVAFEVFVRPALRSMAGHVEVFRPSVTAVATAGWISPPGLRQFVPVQVVGSPDEGYRLTPLGDAGAPSTTALAHANALAVVGEQELTVHPGQPVPCLVLEG</sequence>
<dbReference type="SUPFAM" id="SSF63867">
    <property type="entry name" value="MoeA C-terminal domain-like"/>
    <property type="match status" value="1"/>
</dbReference>
<evidence type="ECO:0000256" key="4">
    <source>
        <dbReference type="ARBA" id="ARBA00022505"/>
    </source>
</evidence>
<dbReference type="Pfam" id="PF00994">
    <property type="entry name" value="MoCF_biosynth"/>
    <property type="match status" value="1"/>
</dbReference>
<comment type="similarity">
    <text evidence="3 7">Belongs to the MoeA family.</text>
</comment>
<comment type="catalytic activity">
    <reaction evidence="6">
        <text>adenylyl-molybdopterin + molybdate = Mo-molybdopterin + AMP + H(+)</text>
        <dbReference type="Rhea" id="RHEA:35047"/>
        <dbReference type="ChEBI" id="CHEBI:15378"/>
        <dbReference type="ChEBI" id="CHEBI:36264"/>
        <dbReference type="ChEBI" id="CHEBI:62727"/>
        <dbReference type="ChEBI" id="CHEBI:71302"/>
        <dbReference type="ChEBI" id="CHEBI:456215"/>
        <dbReference type="EC" id="2.10.1.1"/>
    </reaction>
</comment>
<evidence type="ECO:0000256" key="7">
    <source>
        <dbReference type="RuleBase" id="RU365090"/>
    </source>
</evidence>
<dbReference type="GO" id="GO:0046872">
    <property type="term" value="F:metal ion binding"/>
    <property type="evidence" value="ECO:0007669"/>
    <property type="project" value="UniProtKB-UniRule"/>
</dbReference>
<dbReference type="PANTHER" id="PTHR10192">
    <property type="entry name" value="MOLYBDOPTERIN BIOSYNTHESIS PROTEIN"/>
    <property type="match status" value="1"/>
</dbReference>
<feature type="domain" description="MoaB/Mog" evidence="8">
    <location>
        <begin position="179"/>
        <end position="324"/>
    </location>
</feature>
<protein>
    <recommendedName>
        <fullName evidence="7">Molybdopterin molybdenumtransferase</fullName>
        <ecNumber evidence="7">2.10.1.1</ecNumber>
    </recommendedName>
</protein>
<accession>A0A7Y9K0L2</accession>
<dbReference type="Gene3D" id="3.90.105.10">
    <property type="entry name" value="Molybdopterin biosynthesis moea protein, domain 2"/>
    <property type="match status" value="1"/>
</dbReference>
<keyword evidence="7" id="KW-0460">Magnesium</keyword>
<dbReference type="Gene3D" id="2.170.190.11">
    <property type="entry name" value="Molybdopterin biosynthesis moea protein, domain 3"/>
    <property type="match status" value="1"/>
</dbReference>
<dbReference type="InterPro" id="IPR036135">
    <property type="entry name" value="MoeA_linker/N_sf"/>
</dbReference>
<dbReference type="InterPro" id="IPR005111">
    <property type="entry name" value="MoeA_C_domain_IV"/>
</dbReference>
<proteinExistence type="inferred from homology"/>
<dbReference type="GO" id="GO:0006777">
    <property type="term" value="P:Mo-molybdopterin cofactor biosynthetic process"/>
    <property type="evidence" value="ECO:0007669"/>
    <property type="project" value="UniProtKB-UniRule"/>
</dbReference>
<dbReference type="SUPFAM" id="SSF63882">
    <property type="entry name" value="MoeA N-terminal region -like"/>
    <property type="match status" value="1"/>
</dbReference>
<organism evidence="9 10">
    <name type="scientific">Cellulomonas oligotrophica</name>
    <dbReference type="NCBI Taxonomy" id="931536"/>
    <lineage>
        <taxon>Bacteria</taxon>
        <taxon>Bacillati</taxon>
        <taxon>Actinomycetota</taxon>
        <taxon>Actinomycetes</taxon>
        <taxon>Micrococcales</taxon>
        <taxon>Cellulomonadaceae</taxon>
        <taxon>Cellulomonas</taxon>
    </lineage>
</organism>
<evidence type="ECO:0000313" key="10">
    <source>
        <dbReference type="Proteomes" id="UP000577956"/>
    </source>
</evidence>
<comment type="pathway">
    <text evidence="2 7">Cofactor biosynthesis; molybdopterin biosynthesis.</text>
</comment>
<evidence type="ECO:0000256" key="6">
    <source>
        <dbReference type="ARBA" id="ARBA00047317"/>
    </source>
</evidence>
<evidence type="ECO:0000256" key="5">
    <source>
        <dbReference type="ARBA" id="ARBA00023150"/>
    </source>
</evidence>
<comment type="cofactor">
    <cofactor evidence="7">
        <name>Mg(2+)</name>
        <dbReference type="ChEBI" id="CHEBI:18420"/>
    </cofactor>
</comment>
<comment type="function">
    <text evidence="1 7">Catalyzes the insertion of molybdate into adenylated molybdopterin with the concomitant release of AMP.</text>
</comment>
<dbReference type="Pfam" id="PF03453">
    <property type="entry name" value="MoeA_N"/>
    <property type="match status" value="1"/>
</dbReference>
<dbReference type="InterPro" id="IPR036688">
    <property type="entry name" value="MoeA_C_domain_IV_sf"/>
</dbReference>
<dbReference type="GO" id="GO:0061599">
    <property type="term" value="F:molybdopterin molybdotransferase activity"/>
    <property type="evidence" value="ECO:0007669"/>
    <property type="project" value="UniProtKB-UniRule"/>
</dbReference>
<dbReference type="UniPathway" id="UPA00344"/>
<evidence type="ECO:0000256" key="2">
    <source>
        <dbReference type="ARBA" id="ARBA00005046"/>
    </source>
</evidence>
<dbReference type="Gene3D" id="2.40.340.10">
    <property type="entry name" value="MoeA, C-terminal, domain IV"/>
    <property type="match status" value="1"/>
</dbReference>
<dbReference type="InterPro" id="IPR001453">
    <property type="entry name" value="MoaB/Mog_dom"/>
</dbReference>
<gene>
    <name evidence="9" type="ORF">BKA21_002944</name>
</gene>
<name>A0A7Y9K0L2_9CELL</name>
<dbReference type="RefSeq" id="WP_140459743.1">
    <property type="nucleotide sequence ID" value="NZ_BAABFI010000007.1"/>
</dbReference>
<keyword evidence="7" id="KW-0479">Metal-binding</keyword>
<dbReference type="InterPro" id="IPR038987">
    <property type="entry name" value="MoeA-like"/>
</dbReference>